<evidence type="ECO:0000313" key="2">
    <source>
        <dbReference type="EMBL" id="GGK27684.1"/>
    </source>
</evidence>
<keyword evidence="3" id="KW-1185">Reference proteome</keyword>
<evidence type="ECO:0000313" key="3">
    <source>
        <dbReference type="Proteomes" id="UP000660265"/>
    </source>
</evidence>
<dbReference type="Proteomes" id="UP000660265">
    <property type="component" value="Unassembled WGS sequence"/>
</dbReference>
<organism evidence="2 3">
    <name type="scientific">Streptomyces camponoticapitis</name>
    <dbReference type="NCBI Taxonomy" id="1616125"/>
    <lineage>
        <taxon>Bacteria</taxon>
        <taxon>Bacillati</taxon>
        <taxon>Actinomycetota</taxon>
        <taxon>Actinomycetes</taxon>
        <taxon>Kitasatosporales</taxon>
        <taxon>Streptomycetaceae</taxon>
        <taxon>Streptomyces</taxon>
    </lineage>
</organism>
<comment type="caution">
    <text evidence="2">The sequence shown here is derived from an EMBL/GenBank/DDBJ whole genome shotgun (WGS) entry which is preliminary data.</text>
</comment>
<dbReference type="PANTHER" id="PTHR43162:SF1">
    <property type="entry name" value="PRESTALK A DIFFERENTIATION PROTEIN A"/>
    <property type="match status" value="1"/>
</dbReference>
<reference evidence="3" key="1">
    <citation type="journal article" date="2019" name="Int. J. Syst. Evol. Microbiol.">
        <title>The Global Catalogue of Microorganisms (GCM) 10K type strain sequencing project: providing services to taxonomists for standard genome sequencing and annotation.</title>
        <authorList>
            <consortium name="The Broad Institute Genomics Platform"/>
            <consortium name="The Broad Institute Genome Sequencing Center for Infectious Disease"/>
            <person name="Wu L."/>
            <person name="Ma J."/>
        </authorList>
    </citation>
    <scope>NUCLEOTIDE SEQUENCE [LARGE SCALE GENOMIC DNA]</scope>
    <source>
        <strain evidence="3">CGMCC 4.7275</strain>
    </source>
</reference>
<dbReference type="Pfam" id="PF05368">
    <property type="entry name" value="NmrA"/>
    <property type="match status" value="1"/>
</dbReference>
<dbReference type="PANTHER" id="PTHR43162">
    <property type="match status" value="1"/>
</dbReference>
<evidence type="ECO:0000259" key="1">
    <source>
        <dbReference type="Pfam" id="PF05368"/>
    </source>
</evidence>
<accession>A0ABQ2EYH4</accession>
<dbReference type="Gene3D" id="3.40.50.720">
    <property type="entry name" value="NAD(P)-binding Rossmann-like Domain"/>
    <property type="match status" value="1"/>
</dbReference>
<dbReference type="InterPro" id="IPR036291">
    <property type="entry name" value="NAD(P)-bd_dom_sf"/>
</dbReference>
<dbReference type="InterPro" id="IPR008030">
    <property type="entry name" value="NmrA-like"/>
</dbReference>
<name>A0ABQ2EYH4_9ACTN</name>
<dbReference type="RefSeq" id="WP_189111594.1">
    <property type="nucleotide sequence ID" value="NZ_BMMV01000035.1"/>
</dbReference>
<dbReference type="SUPFAM" id="SSF51735">
    <property type="entry name" value="NAD(P)-binding Rossmann-fold domains"/>
    <property type="match status" value="1"/>
</dbReference>
<proteinExistence type="predicted"/>
<feature type="domain" description="NmrA-like" evidence="1">
    <location>
        <begin position="5"/>
        <end position="245"/>
    </location>
</feature>
<protein>
    <submittedName>
        <fullName evidence="2">Hydroxylase</fullName>
    </submittedName>
</protein>
<gene>
    <name evidence="2" type="ORF">GCM10011583_69630</name>
</gene>
<sequence length="287" mass="29501">MSYVIHGATGAQGAPVVSVLAAAGKSVVALTRRADAAVAGARVRPLDYSSSSELADAYRGAEGLFVHLPAAAPGDREAYVRHIVAAVREARPARVVFSTSGSGIGAPASPPSIPVDSAAATLIAGLEASEVSYAVIAPRVFLENLLLPTVVEAVRGQGVLRYPLRADFPVSWASHQDIADVAAVLLERPDVTGTVGVGQFPAVTGPDLAEAFAARLGRDVRYEAITPAAMKESITPLLGEGAAAGVAAFYQALGALPDHAIRPEHSAQELLGVTPQSTARWLADIGF</sequence>
<dbReference type="Gene3D" id="3.90.25.10">
    <property type="entry name" value="UDP-galactose 4-epimerase, domain 1"/>
    <property type="match status" value="1"/>
</dbReference>
<dbReference type="InterPro" id="IPR051604">
    <property type="entry name" value="Ergot_Alk_Oxidoreductase"/>
</dbReference>
<dbReference type="EMBL" id="BMMV01000035">
    <property type="protein sequence ID" value="GGK27684.1"/>
    <property type="molecule type" value="Genomic_DNA"/>
</dbReference>